<dbReference type="RefSeq" id="WP_343859540.1">
    <property type="nucleotide sequence ID" value="NZ_BAAAFD010000005.1"/>
</dbReference>
<dbReference type="Gene3D" id="3.30.1450.10">
    <property type="match status" value="1"/>
</dbReference>
<evidence type="ECO:0000313" key="4">
    <source>
        <dbReference type="Proteomes" id="UP001500359"/>
    </source>
</evidence>
<name>A0ABP3WUV9_9ALTE</name>
<comment type="caution">
    <text evidence="3">The sequence shown here is derived from an EMBL/GenBank/DDBJ whole genome shotgun (WGS) entry which is preliminary data.</text>
</comment>
<keyword evidence="1 2" id="KW-0732">Signal</keyword>
<evidence type="ECO:0000256" key="2">
    <source>
        <dbReference type="SAM" id="SignalP"/>
    </source>
</evidence>
<accession>A0ABP3WUV9</accession>
<dbReference type="EMBL" id="BAAAFD010000005">
    <property type="protein sequence ID" value="GAA0856884.1"/>
    <property type="molecule type" value="Genomic_DNA"/>
</dbReference>
<evidence type="ECO:0000256" key="1">
    <source>
        <dbReference type="ARBA" id="ARBA00022729"/>
    </source>
</evidence>
<dbReference type="InterPro" id="IPR037873">
    <property type="entry name" value="BamE-like"/>
</dbReference>
<reference evidence="4" key="1">
    <citation type="journal article" date="2019" name="Int. J. Syst. Evol. Microbiol.">
        <title>The Global Catalogue of Microorganisms (GCM) 10K type strain sequencing project: providing services to taxonomists for standard genome sequencing and annotation.</title>
        <authorList>
            <consortium name="The Broad Institute Genomics Platform"/>
            <consortium name="The Broad Institute Genome Sequencing Center for Infectious Disease"/>
            <person name="Wu L."/>
            <person name="Ma J."/>
        </authorList>
    </citation>
    <scope>NUCLEOTIDE SEQUENCE [LARGE SCALE GENOMIC DNA]</scope>
    <source>
        <strain evidence="4">JCM 15896</strain>
    </source>
</reference>
<organism evidence="3 4">
    <name type="scientific">Aliiglaciecola litoralis</name>
    <dbReference type="NCBI Taxonomy" id="582857"/>
    <lineage>
        <taxon>Bacteria</taxon>
        <taxon>Pseudomonadati</taxon>
        <taxon>Pseudomonadota</taxon>
        <taxon>Gammaproteobacteria</taxon>
        <taxon>Alteromonadales</taxon>
        <taxon>Alteromonadaceae</taxon>
        <taxon>Aliiglaciecola</taxon>
    </lineage>
</organism>
<keyword evidence="4" id="KW-1185">Reference proteome</keyword>
<gene>
    <name evidence="3" type="ORF">GCM10009114_20480</name>
</gene>
<dbReference type="InterPro" id="IPR021534">
    <property type="entry name" value="DUF3192"/>
</dbReference>
<feature type="signal peptide" evidence="2">
    <location>
        <begin position="1"/>
        <end position="22"/>
    </location>
</feature>
<feature type="chain" id="PRO_5047239958" evidence="2">
    <location>
        <begin position="23"/>
        <end position="120"/>
    </location>
</feature>
<sequence>MKKLLTAAALILPLTLSGCVISVGGEGDYSHHSDWQDIERDNRKHVASLETNTTVSAIKSRMGTPDFSELHQRGDDEIRVLFYRTHLRDGDGITTKDECTPLVFKNGKLVGWGDTAYDQI</sequence>
<dbReference type="Pfam" id="PF11399">
    <property type="entry name" value="DUF3192"/>
    <property type="match status" value="1"/>
</dbReference>
<dbReference type="Proteomes" id="UP001500359">
    <property type="component" value="Unassembled WGS sequence"/>
</dbReference>
<protein>
    <submittedName>
        <fullName evidence="3">DUF3192 domain-containing protein</fullName>
    </submittedName>
</protein>
<evidence type="ECO:0000313" key="3">
    <source>
        <dbReference type="EMBL" id="GAA0856884.1"/>
    </source>
</evidence>
<dbReference type="PROSITE" id="PS51257">
    <property type="entry name" value="PROKAR_LIPOPROTEIN"/>
    <property type="match status" value="1"/>
</dbReference>
<proteinExistence type="predicted"/>